<dbReference type="Pfam" id="PF02776">
    <property type="entry name" value="TPP_enzyme_N"/>
    <property type="match status" value="1"/>
</dbReference>
<dbReference type="InParanoid" id="S0EXU0"/>
<dbReference type="InterPro" id="IPR012000">
    <property type="entry name" value="Thiamin_PyroP_enz_cen_dom"/>
</dbReference>
<dbReference type="eggNOG" id="COG0028">
    <property type="taxonomic scope" value="Bacteria"/>
</dbReference>
<dbReference type="PANTHER" id="PTHR18968">
    <property type="entry name" value="THIAMINE PYROPHOSPHATE ENZYMES"/>
    <property type="match status" value="1"/>
</dbReference>
<dbReference type="FunFam" id="3.40.50.970:FF:000016">
    <property type="entry name" value="Acetolactate synthase"/>
    <property type="match status" value="1"/>
</dbReference>
<keyword evidence="19" id="KW-1185">Reference proteome</keyword>
<dbReference type="InterPro" id="IPR029061">
    <property type="entry name" value="THDP-binding"/>
</dbReference>
<dbReference type="EMBL" id="HF951689">
    <property type="protein sequence ID" value="CCW36707.1"/>
    <property type="molecule type" value="Genomic_DNA"/>
</dbReference>
<evidence type="ECO:0000256" key="9">
    <source>
        <dbReference type="ARBA" id="ARBA00022827"/>
    </source>
</evidence>
<evidence type="ECO:0000256" key="8">
    <source>
        <dbReference type="ARBA" id="ARBA00022723"/>
    </source>
</evidence>
<organism evidence="18 19">
    <name type="scientific">Chthonomonas calidirosea (strain DSM 23976 / ICMP 18418 / T49)</name>
    <dbReference type="NCBI Taxonomy" id="1303518"/>
    <lineage>
        <taxon>Bacteria</taxon>
        <taxon>Bacillati</taxon>
        <taxon>Armatimonadota</taxon>
        <taxon>Chthonomonadia</taxon>
        <taxon>Chthonomonadales</taxon>
        <taxon>Chthonomonadaceae</taxon>
        <taxon>Chthonomonas</taxon>
    </lineage>
</organism>
<dbReference type="PATRIC" id="fig|1303518.3.peg.3028"/>
<feature type="domain" description="Thiamine pyrophosphate enzyme TPP-binding" evidence="16">
    <location>
        <begin position="389"/>
        <end position="538"/>
    </location>
</feature>
<dbReference type="AlphaFoldDB" id="S0EXU0"/>
<dbReference type="PROSITE" id="PS00187">
    <property type="entry name" value="TPP_ENZYMES"/>
    <property type="match status" value="1"/>
</dbReference>
<dbReference type="FunFam" id="3.40.50.1220:FF:000008">
    <property type="entry name" value="Acetolactate synthase"/>
    <property type="match status" value="1"/>
</dbReference>
<dbReference type="InterPro" id="IPR039368">
    <property type="entry name" value="AHAS_TPP"/>
</dbReference>
<dbReference type="STRING" id="454171.CP488_01164"/>
<dbReference type="InterPro" id="IPR011766">
    <property type="entry name" value="TPP_enzyme_TPP-bd"/>
</dbReference>
<evidence type="ECO:0000256" key="12">
    <source>
        <dbReference type="ARBA" id="ARBA00023304"/>
    </source>
</evidence>
<comment type="catalytic activity">
    <reaction evidence="13 14">
        <text>2 pyruvate + H(+) = (2S)-2-acetolactate + CO2</text>
        <dbReference type="Rhea" id="RHEA:25249"/>
        <dbReference type="ChEBI" id="CHEBI:15361"/>
        <dbReference type="ChEBI" id="CHEBI:15378"/>
        <dbReference type="ChEBI" id="CHEBI:16526"/>
        <dbReference type="ChEBI" id="CHEBI:58476"/>
        <dbReference type="EC" id="2.2.1.6"/>
    </reaction>
</comment>
<dbReference type="NCBIfam" id="TIGR00118">
    <property type="entry name" value="acolac_lg"/>
    <property type="match status" value="1"/>
</dbReference>
<keyword evidence="6" id="KW-0285">Flavoprotein</keyword>
<evidence type="ECO:0000259" key="16">
    <source>
        <dbReference type="Pfam" id="PF02775"/>
    </source>
</evidence>
<dbReference type="InterPro" id="IPR045229">
    <property type="entry name" value="TPP_enz"/>
</dbReference>
<dbReference type="GO" id="GO:0030976">
    <property type="term" value="F:thiamine pyrophosphate binding"/>
    <property type="evidence" value="ECO:0007669"/>
    <property type="project" value="UniProtKB-UniRule"/>
</dbReference>
<dbReference type="SUPFAM" id="SSF52518">
    <property type="entry name" value="Thiamin diphosphate-binding fold (THDP-binding)"/>
    <property type="match status" value="2"/>
</dbReference>
<dbReference type="InterPro" id="IPR029035">
    <property type="entry name" value="DHS-like_NAD/FAD-binding_dom"/>
</dbReference>
<evidence type="ECO:0000256" key="14">
    <source>
        <dbReference type="RuleBase" id="RU003591"/>
    </source>
</evidence>
<keyword evidence="8 14" id="KW-0479">Metal-binding</keyword>
<dbReference type="UniPathway" id="UPA00047">
    <property type="reaction ID" value="UER00055"/>
</dbReference>
<comment type="cofactor">
    <cofactor evidence="14">
        <name>thiamine diphosphate</name>
        <dbReference type="ChEBI" id="CHEBI:58937"/>
    </cofactor>
    <text evidence="14">Binds 1 thiamine pyrophosphate per subunit.</text>
</comment>
<dbReference type="InterPro" id="IPR000399">
    <property type="entry name" value="TPP-bd_CS"/>
</dbReference>
<evidence type="ECO:0000256" key="1">
    <source>
        <dbReference type="ARBA" id="ARBA00004974"/>
    </source>
</evidence>
<evidence type="ECO:0000256" key="11">
    <source>
        <dbReference type="ARBA" id="ARBA00023052"/>
    </source>
</evidence>
<keyword evidence="7 14" id="KW-0808">Transferase</keyword>
<dbReference type="OrthoDB" id="4494979at2"/>
<dbReference type="KEGG" id="ccz:CCALI_02922"/>
<evidence type="ECO:0000256" key="7">
    <source>
        <dbReference type="ARBA" id="ARBA00022679"/>
    </source>
</evidence>
<dbReference type="Gene3D" id="3.40.50.1220">
    <property type="entry name" value="TPP-binding domain"/>
    <property type="match status" value="1"/>
</dbReference>
<dbReference type="GO" id="GO:0000287">
    <property type="term" value="F:magnesium ion binding"/>
    <property type="evidence" value="ECO:0007669"/>
    <property type="project" value="UniProtKB-UniRule"/>
</dbReference>
<keyword evidence="5 14" id="KW-0028">Amino-acid biosynthesis</keyword>
<dbReference type="PANTHER" id="PTHR18968:SF13">
    <property type="entry name" value="ACETOLACTATE SYNTHASE CATALYTIC SUBUNIT, MITOCHONDRIAL"/>
    <property type="match status" value="1"/>
</dbReference>
<feature type="domain" description="Thiamine pyrophosphate enzyme N-terminal TPP-binding" evidence="17">
    <location>
        <begin position="4"/>
        <end position="118"/>
    </location>
</feature>
<dbReference type="FunCoup" id="S0EXU0">
    <property type="interactions" value="442"/>
</dbReference>
<evidence type="ECO:0000256" key="4">
    <source>
        <dbReference type="ARBA" id="ARBA00013145"/>
    </source>
</evidence>
<keyword evidence="12 14" id="KW-0100">Branched-chain amino acid biosynthesis</keyword>
<dbReference type="EC" id="2.2.1.6" evidence="4 14"/>
<name>S0EXU0_CHTCT</name>
<dbReference type="Pfam" id="PF02775">
    <property type="entry name" value="TPP_enzyme_C"/>
    <property type="match status" value="1"/>
</dbReference>
<gene>
    <name evidence="18" type="ORF">CCALI_02922</name>
</gene>
<evidence type="ECO:0000256" key="10">
    <source>
        <dbReference type="ARBA" id="ARBA00022842"/>
    </source>
</evidence>
<comment type="similarity">
    <text evidence="3 14">Belongs to the TPP enzyme family.</text>
</comment>
<evidence type="ECO:0000259" key="17">
    <source>
        <dbReference type="Pfam" id="PF02776"/>
    </source>
</evidence>
<evidence type="ECO:0000256" key="13">
    <source>
        <dbReference type="ARBA" id="ARBA00048670"/>
    </source>
</evidence>
<proteinExistence type="inferred from homology"/>
<keyword evidence="11 14" id="KW-0786">Thiamine pyrophosphate</keyword>
<dbReference type="GO" id="GO:0005948">
    <property type="term" value="C:acetolactate synthase complex"/>
    <property type="evidence" value="ECO:0007669"/>
    <property type="project" value="TreeGrafter"/>
</dbReference>
<dbReference type="CDD" id="cd02015">
    <property type="entry name" value="TPP_AHAS"/>
    <property type="match status" value="1"/>
</dbReference>
<dbReference type="GO" id="GO:0003984">
    <property type="term" value="F:acetolactate synthase activity"/>
    <property type="evidence" value="ECO:0007669"/>
    <property type="project" value="UniProtKB-EC"/>
</dbReference>
<dbReference type="RefSeq" id="WP_016484210.1">
    <property type="nucleotide sequence ID" value="NC_021487.1"/>
</dbReference>
<comment type="pathway">
    <text evidence="2 14">Amino-acid biosynthesis; L-valine biosynthesis; L-valine from pyruvate: step 1/4.</text>
</comment>
<dbReference type="CDD" id="cd07035">
    <property type="entry name" value="TPP_PYR_POX_like"/>
    <property type="match status" value="1"/>
</dbReference>
<dbReference type="SUPFAM" id="SSF52467">
    <property type="entry name" value="DHS-like NAD/FAD-binding domain"/>
    <property type="match status" value="1"/>
</dbReference>
<reference evidence="19" key="1">
    <citation type="submission" date="2013-03" db="EMBL/GenBank/DDBJ databases">
        <title>Genome sequence of Chthonomonas calidirosea, the first sequenced genome from the Armatimonadetes phylum (formally candidate division OP10).</title>
        <authorList>
            <person name="Lee K.C.Y."/>
            <person name="Morgan X.C."/>
            <person name="Dunfield P.F."/>
            <person name="Tamas I."/>
            <person name="Houghton K.M."/>
            <person name="Vyssotski M."/>
            <person name="Ryan J.L.J."/>
            <person name="Lagutin K."/>
            <person name="McDonald I.R."/>
            <person name="Stott M.B."/>
        </authorList>
    </citation>
    <scope>NUCLEOTIDE SEQUENCE [LARGE SCALE GENOMIC DNA]</scope>
    <source>
        <strain evidence="19">DSM 23976 / ICMP 18418 / T49</strain>
    </source>
</reference>
<dbReference type="Proteomes" id="UP000014227">
    <property type="component" value="Chromosome I"/>
</dbReference>
<dbReference type="HOGENOM" id="CLU_013748_1_3_0"/>
<dbReference type="Pfam" id="PF00205">
    <property type="entry name" value="TPP_enzyme_M"/>
    <property type="match status" value="1"/>
</dbReference>
<dbReference type="GO" id="GO:0009097">
    <property type="term" value="P:isoleucine biosynthetic process"/>
    <property type="evidence" value="ECO:0007669"/>
    <property type="project" value="UniProtKB-UniPathway"/>
</dbReference>
<dbReference type="Gene3D" id="3.40.50.970">
    <property type="match status" value="2"/>
</dbReference>
<evidence type="ECO:0000256" key="5">
    <source>
        <dbReference type="ARBA" id="ARBA00022605"/>
    </source>
</evidence>
<dbReference type="UniPathway" id="UPA00049">
    <property type="reaction ID" value="UER00059"/>
</dbReference>
<comment type="cofactor">
    <cofactor evidence="14">
        <name>Mg(2+)</name>
        <dbReference type="ChEBI" id="CHEBI:18420"/>
    </cofactor>
    <text evidence="14">Binds 1 Mg(2+) ion per subunit.</text>
</comment>
<feature type="domain" description="Thiamine pyrophosphate enzyme central" evidence="15">
    <location>
        <begin position="199"/>
        <end position="334"/>
    </location>
</feature>
<comment type="pathway">
    <text evidence="1 14">Amino-acid biosynthesis; L-isoleucine biosynthesis; L-isoleucine from 2-oxobutanoate: step 1/4.</text>
</comment>
<dbReference type="GO" id="GO:0050660">
    <property type="term" value="F:flavin adenine dinucleotide binding"/>
    <property type="evidence" value="ECO:0007669"/>
    <property type="project" value="InterPro"/>
</dbReference>
<dbReference type="FunFam" id="3.40.50.970:FF:000007">
    <property type="entry name" value="Acetolactate synthase"/>
    <property type="match status" value="1"/>
</dbReference>
<evidence type="ECO:0000259" key="15">
    <source>
        <dbReference type="Pfam" id="PF00205"/>
    </source>
</evidence>
<evidence type="ECO:0000313" key="18">
    <source>
        <dbReference type="EMBL" id="CCW36707.1"/>
    </source>
</evidence>
<keyword evidence="9" id="KW-0274">FAD</keyword>
<dbReference type="GO" id="GO:0009099">
    <property type="term" value="P:L-valine biosynthetic process"/>
    <property type="evidence" value="ECO:0007669"/>
    <property type="project" value="UniProtKB-UniPathway"/>
</dbReference>
<evidence type="ECO:0000256" key="6">
    <source>
        <dbReference type="ARBA" id="ARBA00022630"/>
    </source>
</evidence>
<dbReference type="InterPro" id="IPR012001">
    <property type="entry name" value="Thiamin_PyroP_enz_TPP-bd_dom"/>
</dbReference>
<keyword evidence="10 14" id="KW-0460">Magnesium</keyword>
<accession>S0EXU0</accession>
<evidence type="ECO:0000256" key="3">
    <source>
        <dbReference type="ARBA" id="ARBA00007812"/>
    </source>
</evidence>
<dbReference type="InterPro" id="IPR012846">
    <property type="entry name" value="Acetolactate_synth_lsu"/>
</dbReference>
<evidence type="ECO:0000256" key="2">
    <source>
        <dbReference type="ARBA" id="ARBA00005025"/>
    </source>
</evidence>
<sequence length="605" mass="66127">MQLSGAQILLECLKKEGVTHIFGYPGGAVLPIYDAIFDCKEIEHVLVRHEQGAAHMADGYARSSGKVGVCLATSGPGATNLVTGIATAYMDSIPIVAITGQVRTSAIGKDAFQEADITGITMPITKHNFLVKRVEDLAEAIAEAFYIARTGRPGPTLVDIPLDVSKAVTEFDPDDYPRLVSIPSYKPIGPHTRVPEMQLRKAAQLIAEAERPVLYVGGGAVASGAQAEVTALAEKTNILVTTTLMGKGAIDETHPLCIGMLGMHGTAYANHAVNNADLLIAIGARFDDRVTGNVDKFAVGARIIHIDIDPAEIGKVKTPDVPIVGDVKTVLTELLRHVKPRPWSAWNDTIMQWKKMFPLVYPNDGKLYAEYIIEQINVLFDYDAIMTTDVGQHQMWAAQYFKCRRPRQWITSGGLGTMGFGLPAAIGAQFANPNKRVVCLSGDGSFQMCNQELMTATVYRLPIITVVVNNKSLGMVRQWQEMFYDERYSAVDLEASPDLVKLAEAYGGVGMRVTQKEELLPALEKAKAVTDRPVVIDCVIPTSENVYPMIPSGQSIEEMMLRKDLEQLKASVHADSEDWSFSEEDRVLSQYIEVAKTVQSDDKES</sequence>
<evidence type="ECO:0000313" key="19">
    <source>
        <dbReference type="Proteomes" id="UP000014227"/>
    </source>
</evidence>
<protein>
    <recommendedName>
        <fullName evidence="4 14">Acetolactate synthase</fullName>
        <ecNumber evidence="4 14">2.2.1.6</ecNumber>
    </recommendedName>
</protein>